<feature type="signal peptide" evidence="3">
    <location>
        <begin position="1"/>
        <end position="18"/>
    </location>
</feature>
<dbReference type="SUPFAM" id="SSF49899">
    <property type="entry name" value="Concanavalin A-like lectins/glucanases"/>
    <property type="match status" value="1"/>
</dbReference>
<dbReference type="GO" id="GO:0008810">
    <property type="term" value="F:cellulase activity"/>
    <property type="evidence" value="ECO:0007669"/>
    <property type="project" value="InterPro"/>
</dbReference>
<dbReference type="GO" id="GO:0000272">
    <property type="term" value="P:polysaccharide catabolic process"/>
    <property type="evidence" value="ECO:0007669"/>
    <property type="project" value="UniProtKB-KW"/>
</dbReference>
<keyword evidence="2" id="KW-0119">Carbohydrate metabolism</keyword>
<keyword evidence="2" id="KW-0326">Glycosidase</keyword>
<keyword evidence="3" id="KW-0732">Signal</keyword>
<keyword evidence="2" id="KW-0624">Polysaccharide degradation</keyword>
<reference evidence="4 5" key="1">
    <citation type="submission" date="2016-07" db="EMBL/GenBank/DDBJ databases">
        <title>Pervasive Adenine N6-methylation of Active Genes in Fungi.</title>
        <authorList>
            <consortium name="DOE Joint Genome Institute"/>
            <person name="Mondo S.J."/>
            <person name="Dannebaum R.O."/>
            <person name="Kuo R.C."/>
            <person name="Labutti K."/>
            <person name="Haridas S."/>
            <person name="Kuo A."/>
            <person name="Salamov A."/>
            <person name="Ahrendt S.R."/>
            <person name="Lipzen A."/>
            <person name="Sullivan W."/>
            <person name="Andreopoulos W.B."/>
            <person name="Clum A."/>
            <person name="Lindquist E."/>
            <person name="Daum C."/>
            <person name="Ramamoorthy G.K."/>
            <person name="Gryganskyi A."/>
            <person name="Culley D."/>
            <person name="Magnuson J.K."/>
            <person name="James T.Y."/>
            <person name="O'Malley M.A."/>
            <person name="Stajich J.E."/>
            <person name="Spatafora J.W."/>
            <person name="Visel A."/>
            <person name="Grigoriev I.V."/>
        </authorList>
    </citation>
    <scope>NUCLEOTIDE SEQUENCE [LARGE SCALE GENOMIC DNA]</scope>
    <source>
        <strain evidence="4 5">CBS 115471</strain>
    </source>
</reference>
<organism evidence="4 5">
    <name type="scientific">Clohesyomyces aquaticus</name>
    <dbReference type="NCBI Taxonomy" id="1231657"/>
    <lineage>
        <taxon>Eukaryota</taxon>
        <taxon>Fungi</taxon>
        <taxon>Dikarya</taxon>
        <taxon>Ascomycota</taxon>
        <taxon>Pezizomycotina</taxon>
        <taxon>Dothideomycetes</taxon>
        <taxon>Pleosporomycetidae</taxon>
        <taxon>Pleosporales</taxon>
        <taxon>Lindgomycetaceae</taxon>
        <taxon>Clohesyomyces</taxon>
    </lineage>
</organism>
<dbReference type="EMBL" id="MCFA01000297">
    <property type="protein sequence ID" value="ORX94849.1"/>
    <property type="molecule type" value="Genomic_DNA"/>
</dbReference>
<dbReference type="Pfam" id="PF01670">
    <property type="entry name" value="Glyco_hydro_12"/>
    <property type="match status" value="1"/>
</dbReference>
<protein>
    <submittedName>
        <fullName evidence="4">Concanavalin A-like lectin/glucanase domain-containing protein</fullName>
    </submittedName>
</protein>
<dbReference type="InterPro" id="IPR002594">
    <property type="entry name" value="GH12"/>
</dbReference>
<sequence length="182" mass="18456">MSLAPVFTLASTACLALAAPTAITVEKRSLVLSSGTGSPCSNADNLSGTTLKWHTNWSWSGGPGQVKSYAQAQIPALMSPTTSASGSAQYEIMIWLAALGGAGSISSTGSPVATVTLSGVSFKLYSGMVGSMKVFGFVANSQAKKFSGDLMQFILQSGGAGTEKFSGTGAVFTTSGYSLTVK</sequence>
<keyword evidence="5" id="KW-1185">Reference proteome</keyword>
<dbReference type="InterPro" id="IPR013319">
    <property type="entry name" value="GH11/12"/>
</dbReference>
<keyword evidence="4" id="KW-0430">Lectin</keyword>
<dbReference type="OrthoDB" id="95118at2759"/>
<proteinExistence type="inferred from homology"/>
<dbReference type="PANTHER" id="PTHR34002">
    <property type="entry name" value="BLR1656 PROTEIN"/>
    <property type="match status" value="1"/>
</dbReference>
<name>A0A1Y1YA01_9PLEO</name>
<dbReference type="STRING" id="1231657.A0A1Y1YA01"/>
<evidence type="ECO:0000256" key="1">
    <source>
        <dbReference type="ARBA" id="ARBA00005519"/>
    </source>
</evidence>
<keyword evidence="2" id="KW-0378">Hydrolase</keyword>
<dbReference type="Proteomes" id="UP000193144">
    <property type="component" value="Unassembled WGS sequence"/>
</dbReference>
<evidence type="ECO:0000313" key="4">
    <source>
        <dbReference type="EMBL" id="ORX94849.1"/>
    </source>
</evidence>
<dbReference type="PANTHER" id="PTHR34002:SF9">
    <property type="entry name" value="XYLOGLUCAN-SPECIFIC ENDO-BETA-1,4-GLUCANASE A"/>
    <property type="match status" value="1"/>
</dbReference>
<comment type="caution">
    <text evidence="4">The sequence shown here is derived from an EMBL/GenBank/DDBJ whole genome shotgun (WGS) entry which is preliminary data.</text>
</comment>
<comment type="similarity">
    <text evidence="1 2">Belongs to the glycosyl hydrolase 12 (cellulase H) family.</text>
</comment>
<dbReference type="Gene3D" id="2.60.120.180">
    <property type="match status" value="2"/>
</dbReference>
<gene>
    <name evidence="4" type="ORF">BCR34DRAFT_629125</name>
</gene>
<evidence type="ECO:0000256" key="3">
    <source>
        <dbReference type="SAM" id="SignalP"/>
    </source>
</evidence>
<dbReference type="GO" id="GO:0030246">
    <property type="term" value="F:carbohydrate binding"/>
    <property type="evidence" value="ECO:0007669"/>
    <property type="project" value="UniProtKB-KW"/>
</dbReference>
<evidence type="ECO:0000256" key="2">
    <source>
        <dbReference type="RuleBase" id="RU361163"/>
    </source>
</evidence>
<evidence type="ECO:0000313" key="5">
    <source>
        <dbReference type="Proteomes" id="UP000193144"/>
    </source>
</evidence>
<dbReference type="AlphaFoldDB" id="A0A1Y1YA01"/>
<accession>A0A1Y1YA01</accession>
<feature type="chain" id="PRO_5012282291" evidence="3">
    <location>
        <begin position="19"/>
        <end position="182"/>
    </location>
</feature>
<dbReference type="InterPro" id="IPR013320">
    <property type="entry name" value="ConA-like_dom_sf"/>
</dbReference>